<accession>A0A3D8SB81</accession>
<proteinExistence type="predicted"/>
<feature type="region of interest" description="Disordered" evidence="1">
    <location>
        <begin position="961"/>
        <end position="1008"/>
    </location>
</feature>
<feature type="compositionally biased region" description="Basic residues" evidence="1">
    <location>
        <begin position="372"/>
        <end position="383"/>
    </location>
</feature>
<evidence type="ECO:0000313" key="3">
    <source>
        <dbReference type="Proteomes" id="UP000256690"/>
    </source>
</evidence>
<comment type="caution">
    <text evidence="2">The sequence shown here is derived from an EMBL/GenBank/DDBJ whole genome shotgun (WGS) entry which is preliminary data.</text>
</comment>
<reference evidence="2 3" key="1">
    <citation type="journal article" date="2018" name="IMA Fungus">
        <title>IMA Genome-F 9: Draft genome sequence of Annulohypoxylon stygium, Aspergillus mulundensis, Berkeleyomyces basicola (syn. Thielaviopsis basicola), Ceratocystis smalleyi, two Cercospora beticola strains, Coleophoma cylindrospora, Fusarium fracticaudum, Phialophora cf. hyalina, and Morchella septimelata.</title>
        <authorList>
            <person name="Wingfield B.D."/>
            <person name="Bills G.F."/>
            <person name="Dong Y."/>
            <person name="Huang W."/>
            <person name="Nel W.J."/>
            <person name="Swalarsk-Parry B.S."/>
            <person name="Vaghefi N."/>
            <person name="Wilken P.M."/>
            <person name="An Z."/>
            <person name="de Beer Z.W."/>
            <person name="De Vos L."/>
            <person name="Chen L."/>
            <person name="Duong T.A."/>
            <person name="Gao Y."/>
            <person name="Hammerbacher A."/>
            <person name="Kikkert J.R."/>
            <person name="Li Y."/>
            <person name="Li H."/>
            <person name="Li K."/>
            <person name="Li Q."/>
            <person name="Liu X."/>
            <person name="Ma X."/>
            <person name="Naidoo K."/>
            <person name="Pethybridge S.J."/>
            <person name="Sun J."/>
            <person name="Steenkamp E.T."/>
            <person name="van der Nest M.A."/>
            <person name="van Wyk S."/>
            <person name="Wingfield M.J."/>
            <person name="Xiong C."/>
            <person name="Yue Q."/>
            <person name="Zhang X."/>
        </authorList>
    </citation>
    <scope>NUCLEOTIDE SEQUENCE [LARGE SCALE GENOMIC DNA]</scope>
    <source>
        <strain evidence="2 3">DSM 5745</strain>
    </source>
</reference>
<dbReference type="Proteomes" id="UP000256690">
    <property type="component" value="Unassembled WGS sequence"/>
</dbReference>
<feature type="region of interest" description="Disordered" evidence="1">
    <location>
        <begin position="294"/>
        <end position="345"/>
    </location>
</feature>
<feature type="compositionally biased region" description="Low complexity" evidence="1">
    <location>
        <begin position="991"/>
        <end position="1006"/>
    </location>
</feature>
<dbReference type="EMBL" id="PVWQ01000004">
    <property type="protein sequence ID" value="RDW83617.1"/>
    <property type="molecule type" value="Genomic_DNA"/>
</dbReference>
<feature type="compositionally biased region" description="Polar residues" evidence="1">
    <location>
        <begin position="747"/>
        <end position="796"/>
    </location>
</feature>
<feature type="region of interest" description="Disordered" evidence="1">
    <location>
        <begin position="732"/>
        <end position="829"/>
    </location>
</feature>
<dbReference type="GeneID" id="38114313"/>
<protein>
    <submittedName>
        <fullName evidence="2">Uncharacterized protein</fullName>
    </submittedName>
</protein>
<feature type="region of interest" description="Disordered" evidence="1">
    <location>
        <begin position="370"/>
        <end position="413"/>
    </location>
</feature>
<dbReference type="AlphaFoldDB" id="A0A3D8SB81"/>
<feature type="compositionally biased region" description="Acidic residues" evidence="1">
    <location>
        <begin position="303"/>
        <end position="317"/>
    </location>
</feature>
<organism evidence="2 3">
    <name type="scientific">Aspergillus mulundensis</name>
    <dbReference type="NCBI Taxonomy" id="1810919"/>
    <lineage>
        <taxon>Eukaryota</taxon>
        <taxon>Fungi</taxon>
        <taxon>Dikarya</taxon>
        <taxon>Ascomycota</taxon>
        <taxon>Pezizomycotina</taxon>
        <taxon>Eurotiomycetes</taxon>
        <taxon>Eurotiomycetidae</taxon>
        <taxon>Eurotiales</taxon>
        <taxon>Aspergillaceae</taxon>
        <taxon>Aspergillus</taxon>
        <taxon>Aspergillus subgen. Nidulantes</taxon>
    </lineage>
</organism>
<name>A0A3D8SB81_9EURO</name>
<evidence type="ECO:0000256" key="1">
    <source>
        <dbReference type="SAM" id="MobiDB-lite"/>
    </source>
</evidence>
<feature type="region of interest" description="Disordered" evidence="1">
    <location>
        <begin position="170"/>
        <end position="189"/>
    </location>
</feature>
<dbReference type="RefSeq" id="XP_026604955.1">
    <property type="nucleotide sequence ID" value="XM_026745959.1"/>
</dbReference>
<evidence type="ECO:0000313" key="2">
    <source>
        <dbReference type="EMBL" id="RDW83617.1"/>
    </source>
</evidence>
<sequence>MGGATSTLAEPMAKRITMHLRVTSLTDVADGTPPTLSSIAENIQLHMNLVENLISSHNEKGKEGNASRILGIHDPDFEPRLHRKFAGYHSWLRLMNWILEIGDNEDEDGNSVDSSVIFVSEINYETFGYGTWTEDRNTYANMLNVPITLPDGPRTEEEAEALVSRMAEHYNTESSKENDPDNTHMDDEDGISEASTIIGEDSEYSPNGHWRAPTPHERVILRRYFYNLEGQMVLLLSHVVVIASGEGDSNVANTIVARMNNVIEAIEDLWNFADCLRNETEVVLKVGRDAGAVKDKENREPEPEADFTILDDGDEPEASQNLAEDHGRALQDITPKRAIPPKGRGILKTLCSKGKRVLYRVRFDEQDLKTRVSSKRQAGKRRVEHPDADEDSENQRANKRQAVTPNVPVDGEDLEDRQIKIENEDDEQTQGAIEQSDDSIWIRFEQIIRSDAKPWRTILDFQQDAPSEAAALDDAHAEEVATVDAYTEEGTRSDELAAEVEFGDEADETSNANVTYVQVAGEDEEQTTEQNLAFQGDAFIEWLAWAKDEHTESVPQTEELPIQEHSHSQEDVHVEELISQPNAHAEEATSFAEPKTNTDIIGNLESNSNGNENVTGADLDANSDKIMADALSELLAEVATNHNATTNNRLTGDASSNVEADAGVVGQNIKDTANPTSKGTGENENMLSKVNVHTQQFTGEGSLINSCDADTNVFGNENVDAQLTTALEAIPTTSDSTGEAESEHTETNVNAQKPGTHEASTSSQDAATNSDGNGNTNSQLTKTLDSILTTSNSTGEGESAHPGTNIHPQQSAADKVPTEHQNANSTLNGNENINEQLRSILDDFFATNNVPTRSSPTTDSSTIIEADYHDSDVEMVDAFSLADTEDATEDITMHDVEVASVNGPATPNSIDNEGQETSGIEAGVSTQATGAEDNPGLNNDANQDGDINDDAAAITADATNVPNVGNAAQENIGIRSEASPIQEEGEATEENPNSGSSTPTTASGATAEQSIMSELESTHRLLNWERTREAFPEYTSEDFMNLLAPSIQPSSDNDPVAEFTTILSQGLLGIATEAALDTRDQAANPPAFPPSTVGYALMIPADEGPTLTRFDNITPDADDVEFREFLSSTYPAINWGRLNTLNSSQMEIEPWEHFIEYVALAGPIAPNEAPEVFNAYVARVVNASVDAAIMLGDDWLSNLVMP</sequence>
<feature type="compositionally biased region" description="Polar residues" evidence="1">
    <location>
        <begin position="819"/>
        <end position="829"/>
    </location>
</feature>
<gene>
    <name evidence="2" type="ORF">DSM5745_03943</name>
</gene>
<feature type="region of interest" description="Disordered" evidence="1">
    <location>
        <begin position="927"/>
        <end position="947"/>
    </location>
</feature>
<feature type="compositionally biased region" description="Low complexity" evidence="1">
    <location>
        <begin position="938"/>
        <end position="947"/>
    </location>
</feature>
<keyword evidence="3" id="KW-1185">Reference proteome</keyword>
<feature type="compositionally biased region" description="Basic and acidic residues" evidence="1">
    <location>
        <begin position="170"/>
        <end position="185"/>
    </location>
</feature>